<reference evidence="3" key="1">
    <citation type="journal article" date="2020" name="Stud. Mycol.">
        <title>101 Dothideomycetes genomes: a test case for predicting lifestyles and emergence of pathogens.</title>
        <authorList>
            <person name="Haridas S."/>
            <person name="Albert R."/>
            <person name="Binder M."/>
            <person name="Bloem J."/>
            <person name="Labutti K."/>
            <person name="Salamov A."/>
            <person name="Andreopoulos B."/>
            <person name="Baker S."/>
            <person name="Barry K."/>
            <person name="Bills G."/>
            <person name="Bluhm B."/>
            <person name="Cannon C."/>
            <person name="Castanera R."/>
            <person name="Culley D."/>
            <person name="Daum C."/>
            <person name="Ezra D."/>
            <person name="Gonzalez J."/>
            <person name="Henrissat B."/>
            <person name="Kuo A."/>
            <person name="Liang C."/>
            <person name="Lipzen A."/>
            <person name="Lutzoni F."/>
            <person name="Magnuson J."/>
            <person name="Mondo S."/>
            <person name="Nolan M."/>
            <person name="Ohm R."/>
            <person name="Pangilinan J."/>
            <person name="Park H.-J."/>
            <person name="Ramirez L."/>
            <person name="Alfaro M."/>
            <person name="Sun H."/>
            <person name="Tritt A."/>
            <person name="Yoshinaga Y."/>
            <person name="Zwiers L.-H."/>
            <person name="Turgeon B."/>
            <person name="Goodwin S."/>
            <person name="Spatafora J."/>
            <person name="Crous P."/>
            <person name="Grigoriev I."/>
        </authorList>
    </citation>
    <scope>NUCLEOTIDE SEQUENCE</scope>
    <source>
        <strain evidence="3">CBS 690.94</strain>
    </source>
</reference>
<organism evidence="3 4">
    <name type="scientific">Karstenula rhodostoma CBS 690.94</name>
    <dbReference type="NCBI Taxonomy" id="1392251"/>
    <lineage>
        <taxon>Eukaryota</taxon>
        <taxon>Fungi</taxon>
        <taxon>Dikarya</taxon>
        <taxon>Ascomycota</taxon>
        <taxon>Pezizomycotina</taxon>
        <taxon>Dothideomycetes</taxon>
        <taxon>Pleosporomycetidae</taxon>
        <taxon>Pleosporales</taxon>
        <taxon>Massarineae</taxon>
        <taxon>Didymosphaeriaceae</taxon>
        <taxon>Karstenula</taxon>
    </lineage>
</organism>
<name>A0A9P4PQF9_9PLEO</name>
<dbReference type="InterPro" id="IPR036812">
    <property type="entry name" value="NAD(P)_OxRdtase_dom_sf"/>
</dbReference>
<dbReference type="Gene3D" id="3.20.20.100">
    <property type="entry name" value="NADP-dependent oxidoreductase domain"/>
    <property type="match status" value="1"/>
</dbReference>
<dbReference type="OrthoDB" id="37537at2759"/>
<evidence type="ECO:0000256" key="1">
    <source>
        <dbReference type="ARBA" id="ARBA00023002"/>
    </source>
</evidence>
<dbReference type="Pfam" id="PF00248">
    <property type="entry name" value="Aldo_ket_red"/>
    <property type="match status" value="1"/>
</dbReference>
<dbReference type="AlphaFoldDB" id="A0A9P4PQF9"/>
<dbReference type="EMBL" id="MU001495">
    <property type="protein sequence ID" value="KAF2448516.1"/>
    <property type="molecule type" value="Genomic_DNA"/>
</dbReference>
<comment type="caution">
    <text evidence="3">The sequence shown here is derived from an EMBL/GenBank/DDBJ whole genome shotgun (WGS) entry which is preliminary data.</text>
</comment>
<protein>
    <submittedName>
        <fullName evidence="3">Aldo-keto reductase</fullName>
    </submittedName>
</protein>
<dbReference type="GO" id="GO:0016491">
    <property type="term" value="F:oxidoreductase activity"/>
    <property type="evidence" value="ECO:0007669"/>
    <property type="project" value="UniProtKB-KW"/>
</dbReference>
<keyword evidence="1" id="KW-0560">Oxidoreductase</keyword>
<dbReference type="Proteomes" id="UP000799764">
    <property type="component" value="Unassembled WGS sequence"/>
</dbReference>
<dbReference type="InterPro" id="IPR050791">
    <property type="entry name" value="Aldo-Keto_reductase"/>
</dbReference>
<feature type="domain" description="NADP-dependent oxidoreductase" evidence="2">
    <location>
        <begin position="34"/>
        <end position="291"/>
    </location>
</feature>
<dbReference type="GO" id="GO:0005737">
    <property type="term" value="C:cytoplasm"/>
    <property type="evidence" value="ECO:0007669"/>
    <property type="project" value="TreeGrafter"/>
</dbReference>
<dbReference type="PANTHER" id="PTHR43625">
    <property type="entry name" value="AFLATOXIN B1 ALDEHYDE REDUCTASE"/>
    <property type="match status" value="1"/>
</dbReference>
<dbReference type="SUPFAM" id="SSF51430">
    <property type="entry name" value="NAD(P)-linked oxidoreductase"/>
    <property type="match status" value="1"/>
</dbReference>
<accession>A0A9P4PQF9</accession>
<dbReference type="InterPro" id="IPR023210">
    <property type="entry name" value="NADP_OxRdtase_dom"/>
</dbReference>
<evidence type="ECO:0000259" key="2">
    <source>
        <dbReference type="Pfam" id="PF00248"/>
    </source>
</evidence>
<sequence>MLEPKLFTLYPMNSKLCETIHASSKLSPHHIKSPDKCDLYFDNEEILGNWFSKTGRRKEIFLATKFGGKNGPGDLGDIQTIGSPKYVHEAIEKSLKTLGTYYIDLYYVQRIDPTTPIEKTVKALAELKKTGKIRHVGLSECSSRTLERASKVAKIDTVQMEFSPFAMEIEDTGFKDVARKLGVTIVPYSPLGHGFLFGAIKSRADFGPNNPRPHMLPSFSEEKFLANLKLFQVFVDIAKEKGVTTGQLGSLLKEMVNFIPIPGTKHVKYLFENAGAVKVSFTAQDEKRVRSGLDAIGGAKGARSPEAVLAACFGDSPELDSV</sequence>
<gene>
    <name evidence="3" type="ORF">P171DRAFT_452332</name>
</gene>
<evidence type="ECO:0000313" key="4">
    <source>
        <dbReference type="Proteomes" id="UP000799764"/>
    </source>
</evidence>
<evidence type="ECO:0000313" key="3">
    <source>
        <dbReference type="EMBL" id="KAF2448516.1"/>
    </source>
</evidence>
<proteinExistence type="predicted"/>
<keyword evidence="4" id="KW-1185">Reference proteome</keyword>
<dbReference type="PANTHER" id="PTHR43625:SF40">
    <property type="entry name" value="ALDO-KETO REDUCTASE YAKC [NADP(+)]"/>
    <property type="match status" value="1"/>
</dbReference>